<dbReference type="InterPro" id="IPR013974">
    <property type="entry name" value="SAF"/>
</dbReference>
<keyword evidence="2" id="KW-0812">Transmembrane</keyword>
<comment type="caution">
    <text evidence="4">The sequence shown here is derived from an EMBL/GenBank/DDBJ whole genome shotgun (WGS) entry which is preliminary data.</text>
</comment>
<reference evidence="4 5" key="1">
    <citation type="submission" date="2019-02" db="EMBL/GenBank/DDBJ databases">
        <title>Sequencing the genomes of 1000 actinobacteria strains.</title>
        <authorList>
            <person name="Klenk H.-P."/>
        </authorList>
    </citation>
    <scope>NUCLEOTIDE SEQUENCE [LARGE SCALE GENOMIC DNA]</scope>
    <source>
        <strain evidence="4 5">DSM 16932</strain>
    </source>
</reference>
<gene>
    <name evidence="4" type="ORF">EV386_0954</name>
</gene>
<dbReference type="AlphaFoldDB" id="A0A4Q7M265"/>
<dbReference type="SMART" id="SM00858">
    <property type="entry name" value="SAF"/>
    <property type="match status" value="1"/>
</dbReference>
<dbReference type="RefSeq" id="WP_130412786.1">
    <property type="nucleotide sequence ID" value="NZ_SGWX01000001.1"/>
</dbReference>
<sequence length="218" mass="21669">MTSTTTRPSTTPVEDPRAGTPPKLVRRPIAIAAGALVALAGGLGAGWLWNTLTNVDQVLVLVADVPRGAVIEAADLGVATLNADPLLKPVPASSRANVVGKRAAVDLSAGSLLTPTSSASDIQPAAGKSLVPFELTPAQATGLSLKVGDAVKVVDTPQAGAETVGNPASTSAVVAMIGVTESTGATIVSLEAPSTDAGVLASRIATGNVALVLESRER</sequence>
<dbReference type="EMBL" id="SGWX01000001">
    <property type="protein sequence ID" value="RZS60682.1"/>
    <property type="molecule type" value="Genomic_DNA"/>
</dbReference>
<dbReference type="OrthoDB" id="3638307at2"/>
<dbReference type="Gene3D" id="3.90.1210.10">
    <property type="entry name" value="Antifreeze-like/N-acetylneuraminic acid synthase C-terminal domain"/>
    <property type="match status" value="1"/>
</dbReference>
<keyword evidence="5" id="KW-1185">Reference proteome</keyword>
<accession>A0A4Q7M265</accession>
<dbReference type="CDD" id="cd11614">
    <property type="entry name" value="SAF_CpaB_FlgA_like"/>
    <property type="match status" value="1"/>
</dbReference>
<dbReference type="Proteomes" id="UP000293852">
    <property type="component" value="Unassembled WGS sequence"/>
</dbReference>
<evidence type="ECO:0000313" key="5">
    <source>
        <dbReference type="Proteomes" id="UP000293852"/>
    </source>
</evidence>
<protein>
    <submittedName>
        <fullName evidence="4">SAF domain-containing protein</fullName>
    </submittedName>
</protein>
<evidence type="ECO:0000313" key="4">
    <source>
        <dbReference type="EMBL" id="RZS60682.1"/>
    </source>
</evidence>
<dbReference type="Pfam" id="PF08666">
    <property type="entry name" value="SAF"/>
    <property type="match status" value="1"/>
</dbReference>
<proteinExistence type="predicted"/>
<feature type="domain" description="SAF" evidence="3">
    <location>
        <begin position="56"/>
        <end position="119"/>
    </location>
</feature>
<keyword evidence="2" id="KW-0472">Membrane</keyword>
<evidence type="ECO:0000256" key="1">
    <source>
        <dbReference type="SAM" id="MobiDB-lite"/>
    </source>
</evidence>
<name>A0A4Q7M265_9MICO</name>
<evidence type="ECO:0000259" key="3">
    <source>
        <dbReference type="SMART" id="SM00858"/>
    </source>
</evidence>
<organism evidence="4 5">
    <name type="scientific">Xylanimonas ulmi</name>
    <dbReference type="NCBI Taxonomy" id="228973"/>
    <lineage>
        <taxon>Bacteria</taxon>
        <taxon>Bacillati</taxon>
        <taxon>Actinomycetota</taxon>
        <taxon>Actinomycetes</taxon>
        <taxon>Micrococcales</taxon>
        <taxon>Promicromonosporaceae</taxon>
        <taxon>Xylanimonas</taxon>
    </lineage>
</organism>
<feature type="region of interest" description="Disordered" evidence="1">
    <location>
        <begin position="1"/>
        <end position="22"/>
    </location>
</feature>
<evidence type="ECO:0000256" key="2">
    <source>
        <dbReference type="SAM" id="Phobius"/>
    </source>
</evidence>
<feature type="compositionally biased region" description="Low complexity" evidence="1">
    <location>
        <begin position="1"/>
        <end position="12"/>
    </location>
</feature>
<feature type="transmembrane region" description="Helical" evidence="2">
    <location>
        <begin position="29"/>
        <end position="49"/>
    </location>
</feature>
<keyword evidence="2" id="KW-1133">Transmembrane helix</keyword>